<comment type="caution">
    <text evidence="2">The sequence shown here is derived from an EMBL/GenBank/DDBJ whole genome shotgun (WGS) entry which is preliminary data.</text>
</comment>
<evidence type="ECO:0000313" key="2">
    <source>
        <dbReference type="EMBL" id="TEA41066.1"/>
    </source>
</evidence>
<accession>A0A484H0U5</accession>
<sequence length="125" mass="13951">MRDRDAHSEGAEKTPTKEKQHHSGTFLPRSLCSSVLAAKLLQTFMHKVGLQDHIIYGAHSLPRDCVGSCTRRPGWKRTSPLLRLRAVTLSPRSCGKTLAATEPRCFQKMPLAFCYALFVSSLKKV</sequence>
<keyword evidence="3" id="KW-1185">Reference proteome</keyword>
<dbReference type="Proteomes" id="UP000295264">
    <property type="component" value="Unassembled WGS sequence"/>
</dbReference>
<feature type="compositionally biased region" description="Basic and acidic residues" evidence="1">
    <location>
        <begin position="1"/>
        <end position="18"/>
    </location>
</feature>
<evidence type="ECO:0000256" key="1">
    <source>
        <dbReference type="SAM" id="MobiDB-lite"/>
    </source>
</evidence>
<feature type="region of interest" description="Disordered" evidence="1">
    <location>
        <begin position="1"/>
        <end position="25"/>
    </location>
</feature>
<proteinExistence type="predicted"/>
<reference evidence="2 3" key="1">
    <citation type="journal article" date="2018" name="Genomics">
        <title>Molecular footprints of inshore aquatic adaptation in Indo-Pacific humpback dolphin (Sousa chinensis).</title>
        <authorList>
            <person name="Ming Y."/>
            <person name="Jian J."/>
            <person name="Yu F."/>
            <person name="Yu X."/>
            <person name="Wang J."/>
            <person name="Liu W."/>
        </authorList>
    </citation>
    <scope>NUCLEOTIDE SEQUENCE [LARGE SCALE GENOMIC DNA]</scope>
    <source>
        <strain evidence="2">MY-2018</strain>
        <tissue evidence="2">Skin</tissue>
    </source>
</reference>
<dbReference type="EMBL" id="QWLN02001855">
    <property type="protein sequence ID" value="TEA41066.1"/>
    <property type="molecule type" value="Genomic_DNA"/>
</dbReference>
<name>A0A484H0U5_SOUCH</name>
<organism evidence="2 3">
    <name type="scientific">Sousa chinensis</name>
    <name type="common">Indo-pacific humpbacked dolphin</name>
    <name type="synonym">Steno chinensis</name>
    <dbReference type="NCBI Taxonomy" id="103600"/>
    <lineage>
        <taxon>Eukaryota</taxon>
        <taxon>Metazoa</taxon>
        <taxon>Chordata</taxon>
        <taxon>Craniata</taxon>
        <taxon>Vertebrata</taxon>
        <taxon>Euteleostomi</taxon>
        <taxon>Mammalia</taxon>
        <taxon>Eutheria</taxon>
        <taxon>Laurasiatheria</taxon>
        <taxon>Artiodactyla</taxon>
        <taxon>Whippomorpha</taxon>
        <taxon>Cetacea</taxon>
        <taxon>Odontoceti</taxon>
        <taxon>Delphinidae</taxon>
        <taxon>Sousa</taxon>
    </lineage>
</organism>
<protein>
    <submittedName>
        <fullName evidence="2">Uncharacterized protein</fullName>
    </submittedName>
</protein>
<gene>
    <name evidence="2" type="ORF">DBR06_SOUSAS24210004</name>
</gene>
<evidence type="ECO:0000313" key="3">
    <source>
        <dbReference type="Proteomes" id="UP000295264"/>
    </source>
</evidence>
<dbReference type="AlphaFoldDB" id="A0A484H0U5"/>